<evidence type="ECO:0000313" key="7">
    <source>
        <dbReference type="EMBL" id="MBC9825901.1"/>
    </source>
</evidence>
<keyword evidence="5" id="KW-0777">Teichoic acid biosynthesis</keyword>
<dbReference type="SUPFAM" id="SSF53756">
    <property type="entry name" value="UDP-Glycosyltransferase/glycogen phosphorylase"/>
    <property type="match status" value="1"/>
</dbReference>
<dbReference type="Pfam" id="PF04464">
    <property type="entry name" value="Glyphos_transf"/>
    <property type="match status" value="1"/>
</dbReference>
<name>A0ABR7TD49_9LACT</name>
<organism evidence="7 8">
    <name type="scientific">Carnobacterium inhibens</name>
    <dbReference type="NCBI Taxonomy" id="147709"/>
    <lineage>
        <taxon>Bacteria</taxon>
        <taxon>Bacillati</taxon>
        <taxon>Bacillota</taxon>
        <taxon>Bacilli</taxon>
        <taxon>Lactobacillales</taxon>
        <taxon>Carnobacteriaceae</taxon>
        <taxon>Carnobacterium</taxon>
    </lineage>
</organism>
<evidence type="ECO:0000256" key="2">
    <source>
        <dbReference type="ARBA" id="ARBA00010488"/>
    </source>
</evidence>
<evidence type="ECO:0000256" key="3">
    <source>
        <dbReference type="ARBA" id="ARBA00022475"/>
    </source>
</evidence>
<dbReference type="PANTHER" id="PTHR37316">
    <property type="entry name" value="TEICHOIC ACID GLYCEROL-PHOSPHATE PRIMASE"/>
    <property type="match status" value="1"/>
</dbReference>
<evidence type="ECO:0000256" key="6">
    <source>
        <dbReference type="ARBA" id="ARBA00023136"/>
    </source>
</evidence>
<dbReference type="InterPro" id="IPR043149">
    <property type="entry name" value="TagF_N"/>
</dbReference>
<keyword evidence="3" id="KW-1003">Cell membrane</keyword>
<comment type="similarity">
    <text evidence="2">Belongs to the CDP-glycerol glycerophosphotransferase family.</text>
</comment>
<dbReference type="Proteomes" id="UP000638836">
    <property type="component" value="Unassembled WGS sequence"/>
</dbReference>
<dbReference type="InterPro" id="IPR043148">
    <property type="entry name" value="TagF_C"/>
</dbReference>
<dbReference type="PANTHER" id="PTHR37316:SF3">
    <property type="entry name" value="TEICHOIC ACID GLYCEROL-PHOSPHATE TRANSFERASE"/>
    <property type="match status" value="1"/>
</dbReference>
<evidence type="ECO:0000313" key="8">
    <source>
        <dbReference type="Proteomes" id="UP000638836"/>
    </source>
</evidence>
<protein>
    <submittedName>
        <fullName evidence="7">CDP-glycerol glycerophosphotransferase family protein</fullName>
    </submittedName>
</protein>
<comment type="caution">
    <text evidence="7">The sequence shown here is derived from an EMBL/GenBank/DDBJ whole genome shotgun (WGS) entry which is preliminary data.</text>
</comment>
<evidence type="ECO:0000256" key="1">
    <source>
        <dbReference type="ARBA" id="ARBA00004202"/>
    </source>
</evidence>
<evidence type="ECO:0000256" key="5">
    <source>
        <dbReference type="ARBA" id="ARBA00022944"/>
    </source>
</evidence>
<dbReference type="RefSeq" id="WP_187949001.1">
    <property type="nucleotide sequence ID" value="NZ_WNJQ01000007.1"/>
</dbReference>
<dbReference type="Gene3D" id="3.40.50.11820">
    <property type="match status" value="1"/>
</dbReference>
<proteinExistence type="inferred from homology"/>
<dbReference type="InterPro" id="IPR007554">
    <property type="entry name" value="Glycerophosphate_synth"/>
</dbReference>
<accession>A0ABR7TD49</accession>
<dbReference type="InterPro" id="IPR051612">
    <property type="entry name" value="Teichoic_Acid_Biosynth"/>
</dbReference>
<reference evidence="7 8" key="1">
    <citation type="journal article" date="2020" name="Microorganisms">
        <title>New Insight into Antimicrobial Compounds from Food and Marine-Sourced Carnobacterium Species through Phenotype and Genome Analyses.</title>
        <authorList>
            <person name="Begrem S."/>
            <person name="Ivaniuk F."/>
            <person name="Gigout-Chevalier F."/>
            <person name="Kolypczuk L."/>
            <person name="Bonnetot S."/>
            <person name="Leroi F."/>
            <person name="Grovel O."/>
            <person name="Delbarre-Ladrat C."/>
            <person name="Passerini D."/>
        </authorList>
    </citation>
    <scope>NUCLEOTIDE SEQUENCE [LARGE SCALE GENOMIC DNA]</scope>
    <source>
        <strain evidence="7 8">MIP2551</strain>
    </source>
</reference>
<comment type="subcellular location">
    <subcellularLocation>
        <location evidence="1">Cell membrane</location>
        <topology evidence="1">Peripheral membrane protein</topology>
    </subcellularLocation>
</comment>
<keyword evidence="4" id="KW-0808">Transferase</keyword>
<evidence type="ECO:0000256" key="4">
    <source>
        <dbReference type="ARBA" id="ARBA00022679"/>
    </source>
</evidence>
<keyword evidence="6" id="KW-0472">Membrane</keyword>
<gene>
    <name evidence="7" type="ORF">GLO26_08735</name>
</gene>
<keyword evidence="8" id="KW-1185">Reference proteome</keyword>
<sequence>MKQKIVFFLLSTVFRFFSFLPIIPNTFIFESQSGGKYDDNPKAIYDYLKKQNNSSYQMFWSIRYRDRHIIEDKNIKVLYRFSIRWLYYMARAEFWVINARIPAWIPKRKETTYVQTWHGTPLKKLALDMDTIGMPGANLENYKQNFLKETLKWDYLIAPNQYSKDIFKSCFDFKKQFIDSGYPRNDVLYQKNNSEDIKKLKKKLNLPLDKKIILYAPTWRDDYYISKGQYRFKIPFDIEKVRELMGEDVVFVFRAHYLVAESLDEIGNQKDIYNFSVKEDISELYLVSDLLITDYSSVFFDYANLKKPMLFYAYDYEHYRDNLRGFYFDIENDSPGPFVTLEEDFYNYLEEFIQTGKFSDYGIRLDLFYTKYCSWEKGNASEQVMKQVLSNKQSFSK</sequence>
<dbReference type="EMBL" id="WNJQ01000007">
    <property type="protein sequence ID" value="MBC9825901.1"/>
    <property type="molecule type" value="Genomic_DNA"/>
</dbReference>
<dbReference type="Gene3D" id="3.40.50.12580">
    <property type="match status" value="1"/>
</dbReference>